<dbReference type="PANTHER" id="PTHR43790:SF4">
    <property type="entry name" value="GUANOSINE IMPORT ATP-BINDING PROTEIN NUPO"/>
    <property type="match status" value="1"/>
</dbReference>
<sequence>LFVIKPANTPAKGGILNMNAAKKVVKQYSEKFGLHVNPKAKIMDTSVGIQQRVEILKALYHGANILILDEPTAVLTPQNLFHQLNPLLSSNLQIHLLNTLPPVP</sequence>
<dbReference type="InterPro" id="IPR003439">
    <property type="entry name" value="ABC_transporter-like_ATP-bd"/>
</dbReference>
<proteinExistence type="predicted"/>
<gene>
    <name evidence="4" type="ORF">S03H2_28364</name>
</gene>
<dbReference type="InterPro" id="IPR027417">
    <property type="entry name" value="P-loop_NTPase"/>
</dbReference>
<feature type="non-terminal residue" evidence="4">
    <location>
        <position position="1"/>
    </location>
</feature>
<evidence type="ECO:0000259" key="3">
    <source>
        <dbReference type="Pfam" id="PF00005"/>
    </source>
</evidence>
<accession>X1IF18</accession>
<comment type="caution">
    <text evidence="4">The sequence shown here is derived from an EMBL/GenBank/DDBJ whole genome shotgun (WGS) entry which is preliminary data.</text>
</comment>
<dbReference type="PANTHER" id="PTHR43790">
    <property type="entry name" value="CARBOHYDRATE TRANSPORT ATP-BINDING PROTEIN MG119-RELATED"/>
    <property type="match status" value="1"/>
</dbReference>
<dbReference type="Gene3D" id="3.40.50.300">
    <property type="entry name" value="P-loop containing nucleotide triphosphate hydrolases"/>
    <property type="match status" value="1"/>
</dbReference>
<dbReference type="EMBL" id="BARU01017085">
    <property type="protein sequence ID" value="GAH56158.1"/>
    <property type="molecule type" value="Genomic_DNA"/>
</dbReference>
<dbReference type="SUPFAM" id="SSF52540">
    <property type="entry name" value="P-loop containing nucleoside triphosphate hydrolases"/>
    <property type="match status" value="1"/>
</dbReference>
<keyword evidence="1" id="KW-0547">Nucleotide-binding</keyword>
<organism evidence="4">
    <name type="scientific">marine sediment metagenome</name>
    <dbReference type="NCBI Taxonomy" id="412755"/>
    <lineage>
        <taxon>unclassified sequences</taxon>
        <taxon>metagenomes</taxon>
        <taxon>ecological metagenomes</taxon>
    </lineage>
</organism>
<reference evidence="4" key="1">
    <citation type="journal article" date="2014" name="Front. Microbiol.">
        <title>High frequency of phylogenetically diverse reductive dehalogenase-homologous genes in deep subseafloor sedimentary metagenomes.</title>
        <authorList>
            <person name="Kawai M."/>
            <person name="Futagami T."/>
            <person name="Toyoda A."/>
            <person name="Takaki Y."/>
            <person name="Nishi S."/>
            <person name="Hori S."/>
            <person name="Arai W."/>
            <person name="Tsubouchi T."/>
            <person name="Morono Y."/>
            <person name="Uchiyama I."/>
            <person name="Ito T."/>
            <person name="Fujiyama A."/>
            <person name="Inagaki F."/>
            <person name="Takami H."/>
        </authorList>
    </citation>
    <scope>NUCLEOTIDE SEQUENCE</scope>
    <source>
        <strain evidence="4">Expedition CK06-06</strain>
    </source>
</reference>
<name>X1IF18_9ZZZZ</name>
<evidence type="ECO:0000256" key="2">
    <source>
        <dbReference type="ARBA" id="ARBA00022840"/>
    </source>
</evidence>
<dbReference type="AlphaFoldDB" id="X1IF18"/>
<protein>
    <recommendedName>
        <fullName evidence="3">ABC transporter domain-containing protein</fullName>
    </recommendedName>
</protein>
<keyword evidence="2" id="KW-0067">ATP-binding</keyword>
<dbReference type="GO" id="GO:0005524">
    <property type="term" value="F:ATP binding"/>
    <property type="evidence" value="ECO:0007669"/>
    <property type="project" value="UniProtKB-KW"/>
</dbReference>
<dbReference type="InterPro" id="IPR050107">
    <property type="entry name" value="ABC_carbohydrate_import_ATPase"/>
</dbReference>
<feature type="domain" description="ABC transporter" evidence="3">
    <location>
        <begin position="20"/>
        <end position="73"/>
    </location>
</feature>
<evidence type="ECO:0000256" key="1">
    <source>
        <dbReference type="ARBA" id="ARBA00022741"/>
    </source>
</evidence>
<evidence type="ECO:0000313" key="4">
    <source>
        <dbReference type="EMBL" id="GAH56158.1"/>
    </source>
</evidence>
<dbReference type="Pfam" id="PF00005">
    <property type="entry name" value="ABC_tran"/>
    <property type="match status" value="1"/>
</dbReference>
<dbReference type="GO" id="GO:0016887">
    <property type="term" value="F:ATP hydrolysis activity"/>
    <property type="evidence" value="ECO:0007669"/>
    <property type="project" value="InterPro"/>
</dbReference>